<organism evidence="11 12">
    <name type="scientific">Paenochrobactrum gallinarii</name>
    <dbReference type="NCBI Taxonomy" id="643673"/>
    <lineage>
        <taxon>Bacteria</taxon>
        <taxon>Pseudomonadati</taxon>
        <taxon>Pseudomonadota</taxon>
        <taxon>Alphaproteobacteria</taxon>
        <taxon>Hyphomicrobiales</taxon>
        <taxon>Brucellaceae</taxon>
        <taxon>Paenochrobactrum</taxon>
    </lineage>
</organism>
<evidence type="ECO:0000256" key="2">
    <source>
        <dbReference type="ARBA" id="ARBA00010072"/>
    </source>
</evidence>
<evidence type="ECO:0000256" key="8">
    <source>
        <dbReference type="ARBA" id="ARBA00023136"/>
    </source>
</evidence>
<comment type="similarity">
    <text evidence="2">Belongs to the binding-protein-dependent transport system permease family. HisMQ subfamily.</text>
</comment>
<feature type="transmembrane region" description="Helical" evidence="9">
    <location>
        <begin position="20"/>
        <end position="44"/>
    </location>
</feature>
<dbReference type="RefSeq" id="WP_210307148.1">
    <property type="nucleotide sequence ID" value="NZ_JACIIU010000019.1"/>
</dbReference>
<dbReference type="PANTHER" id="PTHR30614:SF0">
    <property type="entry name" value="L-CYSTINE TRANSPORT SYSTEM PERMEASE PROTEIN TCYL"/>
    <property type="match status" value="1"/>
</dbReference>
<keyword evidence="6" id="KW-0029">Amino-acid transport</keyword>
<dbReference type="InterPro" id="IPR043429">
    <property type="entry name" value="ArtM/GltK/GlnP/TcyL/YhdX-like"/>
</dbReference>
<evidence type="ECO:0000313" key="12">
    <source>
        <dbReference type="Proteomes" id="UP000555393"/>
    </source>
</evidence>
<evidence type="ECO:0000313" key="11">
    <source>
        <dbReference type="EMBL" id="MBB6262220.1"/>
    </source>
</evidence>
<keyword evidence="7 9" id="KW-1133">Transmembrane helix</keyword>
<evidence type="ECO:0000256" key="1">
    <source>
        <dbReference type="ARBA" id="ARBA00004429"/>
    </source>
</evidence>
<keyword evidence="8 9" id="KW-0472">Membrane</keyword>
<dbReference type="GO" id="GO:0006865">
    <property type="term" value="P:amino acid transport"/>
    <property type="evidence" value="ECO:0007669"/>
    <property type="project" value="UniProtKB-KW"/>
</dbReference>
<protein>
    <submittedName>
        <fullName evidence="11">Polar amino acid transport system permease protein</fullName>
    </submittedName>
</protein>
<comment type="caution">
    <text evidence="11">The sequence shown here is derived from an EMBL/GenBank/DDBJ whole genome shotgun (WGS) entry which is preliminary data.</text>
</comment>
<dbReference type="SUPFAM" id="SSF161098">
    <property type="entry name" value="MetI-like"/>
    <property type="match status" value="1"/>
</dbReference>
<proteinExistence type="inferred from homology"/>
<dbReference type="EMBL" id="JACIIU010000019">
    <property type="protein sequence ID" value="MBB6262220.1"/>
    <property type="molecule type" value="Genomic_DNA"/>
</dbReference>
<feature type="transmembrane region" description="Helical" evidence="9">
    <location>
        <begin position="56"/>
        <end position="78"/>
    </location>
</feature>
<dbReference type="Pfam" id="PF00528">
    <property type="entry name" value="BPD_transp_1"/>
    <property type="match status" value="1"/>
</dbReference>
<dbReference type="NCBIfam" id="TIGR01726">
    <property type="entry name" value="HEQRo_perm_3TM"/>
    <property type="match status" value="1"/>
</dbReference>
<dbReference type="GO" id="GO:0022857">
    <property type="term" value="F:transmembrane transporter activity"/>
    <property type="evidence" value="ECO:0007669"/>
    <property type="project" value="InterPro"/>
</dbReference>
<evidence type="ECO:0000256" key="5">
    <source>
        <dbReference type="ARBA" id="ARBA00022692"/>
    </source>
</evidence>
<keyword evidence="3 9" id="KW-0813">Transport</keyword>
<evidence type="ECO:0000256" key="7">
    <source>
        <dbReference type="ARBA" id="ARBA00022989"/>
    </source>
</evidence>
<comment type="subcellular location">
    <subcellularLocation>
        <location evidence="1">Cell inner membrane</location>
        <topology evidence="1">Multi-pass membrane protein</topology>
    </subcellularLocation>
    <subcellularLocation>
        <location evidence="9">Cell membrane</location>
        <topology evidence="9">Multi-pass membrane protein</topology>
    </subcellularLocation>
</comment>
<dbReference type="Proteomes" id="UP000555393">
    <property type="component" value="Unassembled WGS sequence"/>
</dbReference>
<dbReference type="PROSITE" id="PS50928">
    <property type="entry name" value="ABC_TM1"/>
    <property type="match status" value="1"/>
</dbReference>
<keyword evidence="5 9" id="KW-0812">Transmembrane</keyword>
<gene>
    <name evidence="11" type="ORF">FHS77_002792</name>
</gene>
<sequence length="220" mass="24026">MLTAIDIVWSYKDALLMGTAMSVFVSGISILMGMPLGLLLAFSLTSRNIFLRSFAVIYRSFWRGTPILVQLLLVFYLLPAVGIDLSPITAAILALTLNTAAFQGEIFRGGLKGVGRGQLEAAQMLGLRMPTIRRRIVIPQLFRLVTPAITNESISILKNSSIISVISVTELLRTGQQIVSSTYRPLEVYVLIGVIYILLNLLISIGGRCAEAHFSKRAAV</sequence>
<feature type="transmembrane region" description="Helical" evidence="9">
    <location>
        <begin position="188"/>
        <end position="207"/>
    </location>
</feature>
<keyword evidence="4" id="KW-1003">Cell membrane</keyword>
<dbReference type="GO" id="GO:0043190">
    <property type="term" value="C:ATP-binding cassette (ABC) transporter complex"/>
    <property type="evidence" value="ECO:0007669"/>
    <property type="project" value="InterPro"/>
</dbReference>
<dbReference type="InterPro" id="IPR000515">
    <property type="entry name" value="MetI-like"/>
</dbReference>
<evidence type="ECO:0000256" key="4">
    <source>
        <dbReference type="ARBA" id="ARBA00022475"/>
    </source>
</evidence>
<evidence type="ECO:0000256" key="9">
    <source>
        <dbReference type="RuleBase" id="RU363032"/>
    </source>
</evidence>
<evidence type="ECO:0000259" key="10">
    <source>
        <dbReference type="PROSITE" id="PS50928"/>
    </source>
</evidence>
<reference evidence="11 12" key="1">
    <citation type="submission" date="2020-08" db="EMBL/GenBank/DDBJ databases">
        <title>Genomic Encyclopedia of Type Strains, Phase IV (KMG-IV): sequencing the most valuable type-strain genomes for metagenomic binning, comparative biology and taxonomic classification.</title>
        <authorList>
            <person name="Goeker M."/>
        </authorList>
    </citation>
    <scope>NUCLEOTIDE SEQUENCE [LARGE SCALE GENOMIC DNA]</scope>
    <source>
        <strain evidence="11 12">DSM 22336</strain>
    </source>
</reference>
<accession>A0A841LZG5</accession>
<name>A0A841LZG5_9HYPH</name>
<dbReference type="PANTHER" id="PTHR30614">
    <property type="entry name" value="MEMBRANE COMPONENT OF AMINO ACID ABC TRANSPORTER"/>
    <property type="match status" value="1"/>
</dbReference>
<evidence type="ECO:0000256" key="3">
    <source>
        <dbReference type="ARBA" id="ARBA00022448"/>
    </source>
</evidence>
<dbReference type="AlphaFoldDB" id="A0A841LZG5"/>
<dbReference type="CDD" id="cd06261">
    <property type="entry name" value="TM_PBP2"/>
    <property type="match status" value="1"/>
</dbReference>
<dbReference type="Gene3D" id="1.10.3720.10">
    <property type="entry name" value="MetI-like"/>
    <property type="match status" value="1"/>
</dbReference>
<feature type="domain" description="ABC transmembrane type-1" evidence="10">
    <location>
        <begin position="19"/>
        <end position="207"/>
    </location>
</feature>
<keyword evidence="12" id="KW-1185">Reference proteome</keyword>
<dbReference type="InterPro" id="IPR035906">
    <property type="entry name" value="MetI-like_sf"/>
</dbReference>
<dbReference type="InterPro" id="IPR010065">
    <property type="entry name" value="AA_ABC_transptr_permease_3TM"/>
</dbReference>
<evidence type="ECO:0000256" key="6">
    <source>
        <dbReference type="ARBA" id="ARBA00022970"/>
    </source>
</evidence>